<dbReference type="PATRIC" id="fig|859350.6.peg.1982"/>
<gene>
    <name evidence="1" type="ORF">BD31_I0886</name>
</gene>
<evidence type="ECO:0000313" key="1">
    <source>
        <dbReference type="EMBL" id="EIJ64937.1"/>
    </source>
</evidence>
<comment type="caution">
    <text evidence="1">The sequence shown here is derived from an EMBL/GenBank/DDBJ whole genome shotgun (WGS) entry which is preliminary data.</text>
</comment>
<sequence length="54" mass="6217">MAGIFGLQLMYNSNNNPLIDAETCELYIKDSQINAKQYLNKFDSKCIEFKNLNP</sequence>
<evidence type="ECO:0000313" key="2">
    <source>
        <dbReference type="Proteomes" id="UP000003423"/>
    </source>
</evidence>
<dbReference type="AlphaFoldDB" id="I3CZP4"/>
<accession>I3CZP4</accession>
<reference evidence="1 2" key="1">
    <citation type="journal article" date="2012" name="J. Bacteriol.">
        <title>Genome sequence of "Candidatus Nitrosopumilus salaria" BD31, an ammonia-oxidizing archaeon from the San Francisco Bay estuary.</title>
        <authorList>
            <person name="Mosier A.C."/>
            <person name="Allen E.E."/>
            <person name="Kim M."/>
            <person name="Ferriera S."/>
            <person name="Francis C.A."/>
        </authorList>
    </citation>
    <scope>NUCLEOTIDE SEQUENCE [LARGE SCALE GENOMIC DNA]</scope>
    <source>
        <strain evidence="1 2">BD31</strain>
    </source>
</reference>
<keyword evidence="2" id="KW-1185">Reference proteome</keyword>
<dbReference type="EMBL" id="AEXL02000168">
    <property type="protein sequence ID" value="EIJ64937.1"/>
    <property type="molecule type" value="Genomic_DNA"/>
</dbReference>
<name>I3CZP4_9ARCH</name>
<proteinExistence type="predicted"/>
<organism evidence="1 2">
    <name type="scientific">Candidatus Nitrosopumilus salarius BD31</name>
    <dbReference type="NCBI Taxonomy" id="859350"/>
    <lineage>
        <taxon>Archaea</taxon>
        <taxon>Nitrososphaerota</taxon>
        <taxon>Nitrososphaeria</taxon>
        <taxon>Nitrosopumilales</taxon>
        <taxon>Nitrosopumilaceae</taxon>
        <taxon>Nitrosopumilus</taxon>
    </lineage>
</organism>
<dbReference type="Proteomes" id="UP000003423">
    <property type="component" value="Unassembled WGS sequence"/>
</dbReference>
<protein>
    <submittedName>
        <fullName evidence="1">Uncharacterized protein</fullName>
    </submittedName>
</protein>